<dbReference type="AlphaFoldDB" id="A0A4C1TSD4"/>
<keyword evidence="2" id="KW-1185">Reference proteome</keyword>
<evidence type="ECO:0000313" key="1">
    <source>
        <dbReference type="EMBL" id="GBP16814.1"/>
    </source>
</evidence>
<accession>A0A4C1TSD4</accession>
<reference evidence="1 2" key="1">
    <citation type="journal article" date="2019" name="Commun. Biol.">
        <title>The bagworm genome reveals a unique fibroin gene that provides high tensile strength.</title>
        <authorList>
            <person name="Kono N."/>
            <person name="Nakamura H."/>
            <person name="Ohtoshi R."/>
            <person name="Tomita M."/>
            <person name="Numata K."/>
            <person name="Arakawa K."/>
        </authorList>
    </citation>
    <scope>NUCLEOTIDE SEQUENCE [LARGE SCALE GENOMIC DNA]</scope>
</reference>
<name>A0A4C1TSD4_EUMVA</name>
<dbReference type="Proteomes" id="UP000299102">
    <property type="component" value="Unassembled WGS sequence"/>
</dbReference>
<dbReference type="EMBL" id="BGZK01000082">
    <property type="protein sequence ID" value="GBP16814.1"/>
    <property type="molecule type" value="Genomic_DNA"/>
</dbReference>
<evidence type="ECO:0000313" key="2">
    <source>
        <dbReference type="Proteomes" id="UP000299102"/>
    </source>
</evidence>
<organism evidence="1 2">
    <name type="scientific">Eumeta variegata</name>
    <name type="common">Bagworm moth</name>
    <name type="synonym">Eumeta japonica</name>
    <dbReference type="NCBI Taxonomy" id="151549"/>
    <lineage>
        <taxon>Eukaryota</taxon>
        <taxon>Metazoa</taxon>
        <taxon>Ecdysozoa</taxon>
        <taxon>Arthropoda</taxon>
        <taxon>Hexapoda</taxon>
        <taxon>Insecta</taxon>
        <taxon>Pterygota</taxon>
        <taxon>Neoptera</taxon>
        <taxon>Endopterygota</taxon>
        <taxon>Lepidoptera</taxon>
        <taxon>Glossata</taxon>
        <taxon>Ditrysia</taxon>
        <taxon>Tineoidea</taxon>
        <taxon>Psychidae</taxon>
        <taxon>Oiketicinae</taxon>
        <taxon>Eumeta</taxon>
    </lineage>
</organism>
<gene>
    <name evidence="1" type="ORF">EVAR_13199_1</name>
</gene>
<comment type="caution">
    <text evidence="1">The sequence shown here is derived from an EMBL/GenBank/DDBJ whole genome shotgun (WGS) entry which is preliminary data.</text>
</comment>
<sequence length="144" mass="15957">MDTGDLGMANRVMSHPSYDPYRLKPHGVLLVALCWDFGYACRFISYVSGVKSFCLTLMTKEGRVAIRADHLLSANGQPPKVMGQGGEGAGGAYTHLSFTQYVGGGFQAENYLRDFVPSLSSATYFYHRRFAPPSRTPRYRSSFP</sequence>
<protein>
    <submittedName>
        <fullName evidence="1">Uncharacterized protein</fullName>
    </submittedName>
</protein>
<proteinExistence type="predicted"/>